<keyword evidence="2" id="KW-0413">Isomerase</keyword>
<evidence type="ECO:0000259" key="1">
    <source>
        <dbReference type="SMART" id="SM00642"/>
    </source>
</evidence>
<dbReference type="Gene3D" id="3.20.20.80">
    <property type="entry name" value="Glycosidases"/>
    <property type="match status" value="1"/>
</dbReference>
<dbReference type="RefSeq" id="WP_398283668.1">
    <property type="nucleotide sequence ID" value="NZ_JBITLV010000007.1"/>
</dbReference>
<comment type="caution">
    <text evidence="2">The sequence shown here is derived from an EMBL/GenBank/DDBJ whole genome shotgun (WGS) entry which is preliminary data.</text>
</comment>
<feature type="domain" description="Glycosyl hydrolase family 13 catalytic" evidence="1">
    <location>
        <begin position="20"/>
        <end position="438"/>
    </location>
</feature>
<dbReference type="EMBL" id="JBITLV010000007">
    <property type="protein sequence ID" value="MFI7589190.1"/>
    <property type="molecule type" value="Genomic_DNA"/>
</dbReference>
<evidence type="ECO:0000313" key="3">
    <source>
        <dbReference type="Proteomes" id="UP001612915"/>
    </source>
</evidence>
<dbReference type="InterPro" id="IPR013797">
    <property type="entry name" value="Maltooligo_trehalose_synth_4"/>
</dbReference>
<organism evidence="2 3">
    <name type="scientific">Spongisporangium articulatum</name>
    <dbReference type="NCBI Taxonomy" id="3362603"/>
    <lineage>
        <taxon>Bacteria</taxon>
        <taxon>Bacillati</taxon>
        <taxon>Actinomycetota</taxon>
        <taxon>Actinomycetes</taxon>
        <taxon>Kineosporiales</taxon>
        <taxon>Kineosporiaceae</taxon>
        <taxon>Spongisporangium</taxon>
    </lineage>
</organism>
<dbReference type="PANTHER" id="PTHR10357:SF216">
    <property type="entry name" value="MALTOOLIGOSYL TREHALOSE SYNTHASE-RELATED"/>
    <property type="match status" value="1"/>
</dbReference>
<dbReference type="SMART" id="SM00642">
    <property type="entry name" value="Aamy"/>
    <property type="match status" value="1"/>
</dbReference>
<dbReference type="GO" id="GO:0047470">
    <property type="term" value="F:(1,4)-alpha-D-glucan 1-alpha-D-glucosylmutase activity"/>
    <property type="evidence" value="ECO:0007669"/>
    <property type="project" value="UniProtKB-EC"/>
</dbReference>
<dbReference type="Pfam" id="PF00128">
    <property type="entry name" value="Alpha-amylase"/>
    <property type="match status" value="1"/>
</dbReference>
<dbReference type="CDD" id="cd11336">
    <property type="entry name" value="AmyAc_MTSase"/>
    <property type="match status" value="1"/>
</dbReference>
<dbReference type="Gene3D" id="1.10.10.470">
    <property type="entry name" value="Maltooligosyl trehalose synthase, domain 4"/>
    <property type="match status" value="1"/>
</dbReference>
<dbReference type="PANTHER" id="PTHR10357">
    <property type="entry name" value="ALPHA-AMYLASE FAMILY MEMBER"/>
    <property type="match status" value="1"/>
</dbReference>
<name>A0ABW8AS34_9ACTN</name>
<dbReference type="InterPro" id="IPR017853">
    <property type="entry name" value="GH"/>
</dbReference>
<dbReference type="InterPro" id="IPR006047">
    <property type="entry name" value="GH13_cat_dom"/>
</dbReference>
<dbReference type="EC" id="5.4.99.15" evidence="2"/>
<keyword evidence="3" id="KW-1185">Reference proteome</keyword>
<dbReference type="Proteomes" id="UP001612915">
    <property type="component" value="Unassembled WGS sequence"/>
</dbReference>
<dbReference type="Gene3D" id="1.10.150.200">
    <property type="entry name" value="Maltooligosyl trehalose synthase, domain 3"/>
    <property type="match status" value="1"/>
</dbReference>
<protein>
    <submittedName>
        <fullName evidence="2">Malto-oligosyltrehalose synthase</fullName>
        <ecNumber evidence="2">5.4.99.15</ecNumber>
    </submittedName>
</protein>
<sequence length="833" mass="90905">MIYDDAPGATYRVQVRAEFGFAEVAGLAEYLAALGVSHVYLSPVLQATPGSAHGYDVVDHTRLSAEAGGEAGFAELHRALQAHGLRAVADVVPNHMAVPTPARLNAPLWDVLAQGRDSAFAHWFDVDWSPYPGRSHGQLLMPVLGGPVGDVVADGELTVDASAAGGPVLRYYEHEFPLRKGTSELPMAELLDAQWYRPAWWRVGGEELNYRRFFDVTSLIAVRVEEPDVFDATHALIARLVAEGGLSGLRIDHPDGLADPAGYLRRLQAATGGAWVVVEKILEGDEALPEGWACAGTTGYDALNAVQGVFVDPDGEGTLTRLAEPEGVDEDYLDQMVENAKFTALDMVLQPELDRLLTLLVRICATDLELRDHTRSSLQQALSHLLVAMDRYRAYAEPGEPAPIESQRVLDMAVARAAAALDAAGGWQLGEQTLAALRAIREIALDSASADPLRREFCTRFQQTCGPVMAKGIEDTLFYRTTRLLALNEVGADPHRFSFSPEEFHEFADRLQRDWPQTMTTLSTHDTKRSEDARARLLTLSEMPGEWARAVLEWEDLAERHLDDGWPAGQTRYLLWQTLVAIWGEAGPPSPDRVLAYLEKAVREAKVWTSWTAPNEGYEASTAAFAGGVLADLDLVASIGGFVERLAPADRVNVLGQKLVQLTMPGVPDVYQGCEAVDRSLVDPDNRRPVDYAFRREVLTRLDDGVRPDAFDPADRLDAEKLLVTSRALRLRRDLPRTFGPSTGAAGGYVPVPTGSEHLFAFARGGDTLESCTVLSVVTRLHVGLMASGGWDDSPLTLPPGTWTDVLTGREWSVEAPVVLLLADLPVALLVRD</sequence>
<evidence type="ECO:0000313" key="2">
    <source>
        <dbReference type="EMBL" id="MFI7589190.1"/>
    </source>
</evidence>
<dbReference type="InterPro" id="IPR012767">
    <property type="entry name" value="Trehalose_TreY"/>
</dbReference>
<accession>A0ABW8AS34</accession>
<dbReference type="Gene3D" id="3.30.1590.10">
    <property type="entry name" value="Maltooligosyl trehalose synthase, domain 2"/>
    <property type="match status" value="1"/>
</dbReference>
<gene>
    <name evidence="2" type="primary">treY</name>
    <name evidence="2" type="ORF">ACIB24_19165</name>
</gene>
<reference evidence="2 3" key="1">
    <citation type="submission" date="2024-10" db="EMBL/GenBank/DDBJ databases">
        <title>The Natural Products Discovery Center: Release of the First 8490 Sequenced Strains for Exploring Actinobacteria Biosynthetic Diversity.</title>
        <authorList>
            <person name="Kalkreuter E."/>
            <person name="Kautsar S.A."/>
            <person name="Yang D."/>
            <person name="Bader C.D."/>
            <person name="Teijaro C.N."/>
            <person name="Fluegel L."/>
            <person name="Davis C.M."/>
            <person name="Simpson J.R."/>
            <person name="Lauterbach L."/>
            <person name="Steele A.D."/>
            <person name="Gui C."/>
            <person name="Meng S."/>
            <person name="Li G."/>
            <person name="Viehrig K."/>
            <person name="Ye F."/>
            <person name="Su P."/>
            <person name="Kiefer A.F."/>
            <person name="Nichols A."/>
            <person name="Cepeda A.J."/>
            <person name="Yan W."/>
            <person name="Fan B."/>
            <person name="Jiang Y."/>
            <person name="Adhikari A."/>
            <person name="Zheng C.-J."/>
            <person name="Schuster L."/>
            <person name="Cowan T.M."/>
            <person name="Smanski M.J."/>
            <person name="Chevrette M.G."/>
            <person name="De Carvalho L.P.S."/>
            <person name="Shen B."/>
        </authorList>
    </citation>
    <scope>NUCLEOTIDE SEQUENCE [LARGE SCALE GENOMIC DNA]</scope>
    <source>
        <strain evidence="2 3">NPDC049639</strain>
    </source>
</reference>
<proteinExistence type="predicted"/>
<dbReference type="SUPFAM" id="SSF51445">
    <property type="entry name" value="(Trans)glycosidases"/>
    <property type="match status" value="1"/>
</dbReference>
<dbReference type="NCBIfam" id="TIGR02401">
    <property type="entry name" value="trehalose_TreY"/>
    <property type="match status" value="1"/>
</dbReference>